<evidence type="ECO:0000313" key="2">
    <source>
        <dbReference type="Proteomes" id="UP000245934"/>
    </source>
</evidence>
<evidence type="ECO:0000313" key="1">
    <source>
        <dbReference type="EMBL" id="PWR71215.1"/>
    </source>
</evidence>
<evidence type="ECO:0008006" key="3">
    <source>
        <dbReference type="Google" id="ProtNLM"/>
    </source>
</evidence>
<name>A0A2V2MY50_9EURY</name>
<protein>
    <recommendedName>
        <fullName evidence="3">Peptidase C-terminal archaeal/bacterial domain-containing protein</fullName>
    </recommendedName>
</protein>
<dbReference type="Gene3D" id="2.60.120.380">
    <property type="match status" value="1"/>
</dbReference>
<dbReference type="OrthoDB" id="115195at2157"/>
<reference evidence="1 2" key="1">
    <citation type="submission" date="2018-05" db="EMBL/GenBank/DDBJ databases">
        <title>Draft genome of Methanospirillum stamsii Pt1.</title>
        <authorList>
            <person name="Dueholm M.S."/>
            <person name="Nielsen P.H."/>
            <person name="Bakmann L.F."/>
            <person name="Otzen D.E."/>
        </authorList>
    </citation>
    <scope>NUCLEOTIDE SEQUENCE [LARGE SCALE GENOMIC DNA]</scope>
    <source>
        <strain evidence="1 2">Pt1</strain>
    </source>
</reference>
<dbReference type="EMBL" id="QGMZ01000031">
    <property type="protein sequence ID" value="PWR71215.1"/>
    <property type="molecule type" value="Genomic_DNA"/>
</dbReference>
<proteinExistence type="predicted"/>
<dbReference type="AlphaFoldDB" id="A0A2V2MY50"/>
<dbReference type="GeneID" id="97609772"/>
<sequence>MIKGRKSFIILVVIVLLSLPCLVSGASSESFSNALYAGQNKMYTIEVPCTATLELDGSMGSLFSLYAKKASSTWVPSPIHVINYADVSSMDAASSQQMHLDSGEWFVVVESRTGFSEFTLVINKECPMTTSCYGSPCYNMADCVPPAVYRDNVQSGFLNAGESKTFAYRLTGNRSYVEWVLSGSCDIGAPLMQSKSDVDLFVTKNCGPDFDLYVYSGCNPKYRPCMAVAADTGIGSNAYVGITHPDTENLYYVKVYGKRGSAQYTLTARSYLTEDMNIAGINPSKFEGCISSDINITAPDDLNITIPVPPTAYTIKAAEI</sequence>
<gene>
    <name evidence="1" type="ORF">DLD82_13735</name>
</gene>
<dbReference type="RefSeq" id="WP_109941702.1">
    <property type="nucleotide sequence ID" value="NZ_CP176366.1"/>
</dbReference>
<dbReference type="Proteomes" id="UP000245934">
    <property type="component" value="Unassembled WGS sequence"/>
</dbReference>
<keyword evidence="2" id="KW-1185">Reference proteome</keyword>
<accession>A0A2V2MY50</accession>
<organism evidence="1 2">
    <name type="scientific">Methanospirillum stamsii</name>
    <dbReference type="NCBI Taxonomy" id="1277351"/>
    <lineage>
        <taxon>Archaea</taxon>
        <taxon>Methanobacteriati</taxon>
        <taxon>Methanobacteriota</taxon>
        <taxon>Stenosarchaea group</taxon>
        <taxon>Methanomicrobia</taxon>
        <taxon>Methanomicrobiales</taxon>
        <taxon>Methanospirillaceae</taxon>
        <taxon>Methanospirillum</taxon>
    </lineage>
</organism>
<comment type="caution">
    <text evidence="1">The sequence shown here is derived from an EMBL/GenBank/DDBJ whole genome shotgun (WGS) entry which is preliminary data.</text>
</comment>